<keyword evidence="2" id="KW-0326">Glycosidase</keyword>
<dbReference type="Gene3D" id="1.50.10.10">
    <property type="match status" value="1"/>
</dbReference>
<evidence type="ECO:0000313" key="3">
    <source>
        <dbReference type="EMBL" id="SHG75793.1"/>
    </source>
</evidence>
<dbReference type="InterPro" id="IPR012341">
    <property type="entry name" value="6hp_glycosidase-like_sf"/>
</dbReference>
<dbReference type="PROSITE" id="PS00928">
    <property type="entry name" value="TREHALASE_2"/>
    <property type="match status" value="1"/>
</dbReference>
<dbReference type="AlphaFoldDB" id="A0A1M5MGH0"/>
<evidence type="ECO:0000313" key="4">
    <source>
        <dbReference type="Proteomes" id="UP000184520"/>
    </source>
</evidence>
<keyword evidence="4" id="KW-1185">Reference proteome</keyword>
<dbReference type="STRING" id="634436.SAMN05216361_3006"/>
<reference evidence="4" key="1">
    <citation type="submission" date="2016-11" db="EMBL/GenBank/DDBJ databases">
        <authorList>
            <person name="Varghese N."/>
            <person name="Submissions S."/>
        </authorList>
    </citation>
    <scope>NUCLEOTIDE SEQUENCE [LARGE SCALE GENOMIC DNA]</scope>
    <source>
        <strain evidence="4">CGMCC 1.8995</strain>
    </source>
</reference>
<evidence type="ECO:0000256" key="1">
    <source>
        <dbReference type="ARBA" id="ARBA00022801"/>
    </source>
</evidence>
<proteinExistence type="predicted"/>
<name>A0A1M5MGH0_9ALTE</name>
<sequence>MTRLASPNRHAQEVLAFFDSQLFIDVQCAGIFPDSKTFADATPNQPLNAILSAYEQERNQTDFSLVTFVNRYFSIPEVVDVRFNTNEPLTIGDYITRMWDVLTKPADMGSDYSLLPLPHSYIVPGGRFREVYYWDTFFSALGLALSNKTDLVHDLIRNFLAIQAQVGCIPNGNRLYYATRSQPPVLALMSRFVDTDDASLQAALQAGLEHEYKFWMQRQTDSSGAASLRSVQLDDGVTLNRYFDTSETPRPESYREDCHLAAALPEQQKGTFYQHIRAACESGWDFSSRWLKDPQNLSTIRTCDIIPVDLNCLLYLLEQALAERATGSEAETYRQAANTRATAIQHYGWSEQQGYFLDYHFPTAQQSDVLSLAGVMPLFAGIATQEQAKRVAEVLETQFLREGGLVTTLQTTSQQWDSPNGWAPLQWFAVKGLMRYGFDDLAHKIMQRWNALIANHYSTHGVILEKYNVESPNSAVGGGEYEVQLGFGWSNGVYQSFESLLNSPTKK</sequence>
<dbReference type="InterPro" id="IPR001661">
    <property type="entry name" value="Glyco_hydro_37"/>
</dbReference>
<dbReference type="PANTHER" id="PTHR23403">
    <property type="entry name" value="TREHALASE"/>
    <property type="match status" value="1"/>
</dbReference>
<dbReference type="SUPFAM" id="SSF48208">
    <property type="entry name" value="Six-hairpin glycosidases"/>
    <property type="match status" value="1"/>
</dbReference>
<dbReference type="Proteomes" id="UP000184520">
    <property type="component" value="Unassembled WGS sequence"/>
</dbReference>
<dbReference type="RefSeq" id="WP_073323818.1">
    <property type="nucleotide sequence ID" value="NZ_FQWD01000004.1"/>
</dbReference>
<gene>
    <name evidence="3" type="ORF">SAMN05216361_3006</name>
</gene>
<organism evidence="3 4">
    <name type="scientific">Marisediminitalea aggregata</name>
    <dbReference type="NCBI Taxonomy" id="634436"/>
    <lineage>
        <taxon>Bacteria</taxon>
        <taxon>Pseudomonadati</taxon>
        <taxon>Pseudomonadota</taxon>
        <taxon>Gammaproteobacteria</taxon>
        <taxon>Alteromonadales</taxon>
        <taxon>Alteromonadaceae</taxon>
        <taxon>Marisediminitalea</taxon>
    </lineage>
</organism>
<keyword evidence="1" id="KW-0378">Hydrolase</keyword>
<dbReference type="InterPro" id="IPR008928">
    <property type="entry name" value="6-hairpin_glycosidase_sf"/>
</dbReference>
<dbReference type="EMBL" id="FQWD01000004">
    <property type="protein sequence ID" value="SHG75793.1"/>
    <property type="molecule type" value="Genomic_DNA"/>
</dbReference>
<dbReference type="GO" id="GO:0004555">
    <property type="term" value="F:alpha,alpha-trehalase activity"/>
    <property type="evidence" value="ECO:0007669"/>
    <property type="project" value="InterPro"/>
</dbReference>
<dbReference type="PRINTS" id="PR00744">
    <property type="entry name" value="GLHYDRLASE37"/>
</dbReference>
<accession>A0A1M5MGH0</accession>
<dbReference type="PANTHER" id="PTHR23403:SF1">
    <property type="entry name" value="TREHALASE"/>
    <property type="match status" value="1"/>
</dbReference>
<evidence type="ECO:0000256" key="2">
    <source>
        <dbReference type="ARBA" id="ARBA00023295"/>
    </source>
</evidence>
<dbReference type="GO" id="GO:0005993">
    <property type="term" value="P:trehalose catabolic process"/>
    <property type="evidence" value="ECO:0007669"/>
    <property type="project" value="TreeGrafter"/>
</dbReference>
<protein>
    <submittedName>
        <fullName evidence="3">Alpha,alpha-trehalase</fullName>
    </submittedName>
</protein>
<dbReference type="InterPro" id="IPR018232">
    <property type="entry name" value="Glyco_hydro_37_CS"/>
</dbReference>
<dbReference type="Pfam" id="PF01204">
    <property type="entry name" value="Trehalase"/>
    <property type="match status" value="1"/>
</dbReference>
<dbReference type="OrthoDB" id="106887at2"/>